<reference evidence="2" key="1">
    <citation type="journal article" date="2023" name="G3 (Bethesda)">
        <title>Genome assembly and association tests identify interacting loci associated with vigor, precocity, and sex in interspecific pistachio rootstocks.</title>
        <authorList>
            <person name="Palmer W."/>
            <person name="Jacygrad E."/>
            <person name="Sagayaradj S."/>
            <person name="Cavanaugh K."/>
            <person name="Han R."/>
            <person name="Bertier L."/>
            <person name="Beede B."/>
            <person name="Kafkas S."/>
            <person name="Golino D."/>
            <person name="Preece J."/>
            <person name="Michelmore R."/>
        </authorList>
    </citation>
    <scope>NUCLEOTIDE SEQUENCE [LARGE SCALE GENOMIC DNA]</scope>
</reference>
<evidence type="ECO:0000313" key="2">
    <source>
        <dbReference type="Proteomes" id="UP001163603"/>
    </source>
</evidence>
<accession>A0ACC0YEH2</accession>
<dbReference type="Proteomes" id="UP001163603">
    <property type="component" value="Chromosome 7"/>
</dbReference>
<comment type="caution">
    <text evidence="1">The sequence shown here is derived from an EMBL/GenBank/DDBJ whole genome shotgun (WGS) entry which is preliminary data.</text>
</comment>
<dbReference type="EMBL" id="CM047742">
    <property type="protein sequence ID" value="KAJ0034803.1"/>
    <property type="molecule type" value="Genomic_DNA"/>
</dbReference>
<organism evidence="1 2">
    <name type="scientific">Pistacia integerrima</name>
    <dbReference type="NCBI Taxonomy" id="434235"/>
    <lineage>
        <taxon>Eukaryota</taxon>
        <taxon>Viridiplantae</taxon>
        <taxon>Streptophyta</taxon>
        <taxon>Embryophyta</taxon>
        <taxon>Tracheophyta</taxon>
        <taxon>Spermatophyta</taxon>
        <taxon>Magnoliopsida</taxon>
        <taxon>eudicotyledons</taxon>
        <taxon>Gunneridae</taxon>
        <taxon>Pentapetalae</taxon>
        <taxon>rosids</taxon>
        <taxon>malvids</taxon>
        <taxon>Sapindales</taxon>
        <taxon>Anacardiaceae</taxon>
        <taxon>Pistacia</taxon>
    </lineage>
</organism>
<sequence>MGSLLLDLLRMILIWFIAY</sequence>
<keyword evidence="2" id="KW-1185">Reference proteome</keyword>
<gene>
    <name evidence="1" type="ORF">Pint_25354</name>
</gene>
<proteinExistence type="predicted"/>
<protein>
    <submittedName>
        <fullName evidence="1">Uncharacterized protein</fullName>
    </submittedName>
</protein>
<evidence type="ECO:0000313" key="1">
    <source>
        <dbReference type="EMBL" id="KAJ0034803.1"/>
    </source>
</evidence>
<name>A0ACC0YEH2_9ROSI</name>